<dbReference type="SUPFAM" id="SSF47384">
    <property type="entry name" value="Homodimeric domain of signal transducing histidine kinase"/>
    <property type="match status" value="1"/>
</dbReference>
<dbReference type="Pfam" id="PF02518">
    <property type="entry name" value="HATPase_c"/>
    <property type="match status" value="1"/>
</dbReference>
<dbReference type="SMART" id="SM00448">
    <property type="entry name" value="REC"/>
    <property type="match status" value="1"/>
</dbReference>
<dbReference type="PROSITE" id="PS50110">
    <property type="entry name" value="RESPONSE_REGULATORY"/>
    <property type="match status" value="1"/>
</dbReference>
<keyword evidence="5" id="KW-0812">Transmembrane</keyword>
<keyword evidence="8" id="KW-0067">ATP-binding</keyword>
<dbReference type="InterPro" id="IPR005467">
    <property type="entry name" value="His_kinase_dom"/>
</dbReference>
<accession>A0ABT1BKG8</accession>
<dbReference type="InterPro" id="IPR003594">
    <property type="entry name" value="HATPase_dom"/>
</dbReference>
<dbReference type="PRINTS" id="PR00344">
    <property type="entry name" value="BCTRLSENSOR"/>
</dbReference>
<dbReference type="PANTHER" id="PTHR45339">
    <property type="entry name" value="HYBRID SIGNAL TRANSDUCTION HISTIDINE KINASE J"/>
    <property type="match status" value="1"/>
</dbReference>
<dbReference type="Pfam" id="PF00072">
    <property type="entry name" value="Response_reg"/>
    <property type="match status" value="1"/>
</dbReference>
<evidence type="ECO:0000256" key="1">
    <source>
        <dbReference type="ARBA" id="ARBA00000085"/>
    </source>
</evidence>
<evidence type="ECO:0000259" key="6">
    <source>
        <dbReference type="PROSITE" id="PS50109"/>
    </source>
</evidence>
<feature type="domain" description="Histidine kinase" evidence="6">
    <location>
        <begin position="229"/>
        <end position="450"/>
    </location>
</feature>
<proteinExistence type="predicted"/>
<dbReference type="PROSITE" id="PS50109">
    <property type="entry name" value="HIS_KIN"/>
    <property type="match status" value="1"/>
</dbReference>
<dbReference type="InterPro" id="IPR036097">
    <property type="entry name" value="HisK_dim/P_sf"/>
</dbReference>
<dbReference type="CDD" id="cd16922">
    <property type="entry name" value="HATPase_EvgS-ArcB-TorS-like"/>
    <property type="match status" value="1"/>
</dbReference>
<evidence type="ECO:0000256" key="5">
    <source>
        <dbReference type="SAM" id="Phobius"/>
    </source>
</evidence>
<dbReference type="GO" id="GO:0005524">
    <property type="term" value="F:ATP binding"/>
    <property type="evidence" value="ECO:0007669"/>
    <property type="project" value="UniProtKB-KW"/>
</dbReference>
<dbReference type="InterPro" id="IPR036890">
    <property type="entry name" value="HATPase_C_sf"/>
</dbReference>
<feature type="transmembrane region" description="Helical" evidence="5">
    <location>
        <begin position="116"/>
        <end position="134"/>
    </location>
</feature>
<dbReference type="SMART" id="SM00387">
    <property type="entry name" value="HATPase_c"/>
    <property type="match status" value="1"/>
</dbReference>
<keyword evidence="8" id="KW-0547">Nucleotide-binding</keyword>
<dbReference type="InterPro" id="IPR001789">
    <property type="entry name" value="Sig_transdc_resp-reg_receiver"/>
</dbReference>
<dbReference type="Gene3D" id="3.30.565.10">
    <property type="entry name" value="Histidine kinase-like ATPase, C-terminal domain"/>
    <property type="match status" value="1"/>
</dbReference>
<feature type="transmembrane region" description="Helical" evidence="5">
    <location>
        <begin position="46"/>
        <end position="62"/>
    </location>
</feature>
<reference evidence="8 9" key="1">
    <citation type="submission" date="2022-06" db="EMBL/GenBank/DDBJ databases">
        <title>Ideonella sp. NS12-5 Genome sequencing and assembly.</title>
        <authorList>
            <person name="Jung Y."/>
        </authorList>
    </citation>
    <scope>NUCLEOTIDE SEQUENCE [LARGE SCALE GENOMIC DNA]</scope>
    <source>
        <strain evidence="8 9">NS12-5</strain>
    </source>
</reference>
<keyword evidence="3 4" id="KW-0597">Phosphoprotein</keyword>
<evidence type="ECO:0000256" key="3">
    <source>
        <dbReference type="ARBA" id="ARBA00022553"/>
    </source>
</evidence>
<dbReference type="CDD" id="cd00082">
    <property type="entry name" value="HisKA"/>
    <property type="match status" value="1"/>
</dbReference>
<evidence type="ECO:0000313" key="8">
    <source>
        <dbReference type="EMBL" id="MCO5975912.1"/>
    </source>
</evidence>
<comment type="catalytic activity">
    <reaction evidence="1">
        <text>ATP + protein L-histidine = ADP + protein N-phospho-L-histidine.</text>
        <dbReference type="EC" id="2.7.13.3"/>
    </reaction>
</comment>
<feature type="transmembrane region" description="Helical" evidence="5">
    <location>
        <begin position="69"/>
        <end position="89"/>
    </location>
</feature>
<feature type="domain" description="Response regulatory" evidence="7">
    <location>
        <begin position="474"/>
        <end position="590"/>
    </location>
</feature>
<organism evidence="8 9">
    <name type="scientific">Ideonella oryzae</name>
    <dbReference type="NCBI Taxonomy" id="2937441"/>
    <lineage>
        <taxon>Bacteria</taxon>
        <taxon>Pseudomonadati</taxon>
        <taxon>Pseudomonadota</taxon>
        <taxon>Betaproteobacteria</taxon>
        <taxon>Burkholderiales</taxon>
        <taxon>Sphaerotilaceae</taxon>
        <taxon>Ideonella</taxon>
    </lineage>
</organism>
<dbReference type="SMART" id="SM00388">
    <property type="entry name" value="HisKA"/>
    <property type="match status" value="1"/>
</dbReference>
<evidence type="ECO:0000259" key="7">
    <source>
        <dbReference type="PROSITE" id="PS50110"/>
    </source>
</evidence>
<dbReference type="Gene3D" id="3.40.50.2300">
    <property type="match status" value="1"/>
</dbReference>
<dbReference type="Pfam" id="PF00512">
    <property type="entry name" value="HisKA"/>
    <property type="match status" value="1"/>
</dbReference>
<gene>
    <name evidence="8" type="ORF">M0L44_04110</name>
</gene>
<dbReference type="InterPro" id="IPR004358">
    <property type="entry name" value="Sig_transdc_His_kin-like_C"/>
</dbReference>
<dbReference type="SUPFAM" id="SSF52172">
    <property type="entry name" value="CheY-like"/>
    <property type="match status" value="1"/>
</dbReference>
<comment type="caution">
    <text evidence="8">The sequence shown here is derived from an EMBL/GenBank/DDBJ whole genome shotgun (WGS) entry which is preliminary data.</text>
</comment>
<evidence type="ECO:0000256" key="2">
    <source>
        <dbReference type="ARBA" id="ARBA00012438"/>
    </source>
</evidence>
<dbReference type="EMBL" id="JAMXMC010000002">
    <property type="protein sequence ID" value="MCO5975912.1"/>
    <property type="molecule type" value="Genomic_DNA"/>
</dbReference>
<name>A0ABT1BKG8_9BURK</name>
<keyword evidence="9" id="KW-1185">Reference proteome</keyword>
<dbReference type="EC" id="2.7.13.3" evidence="2"/>
<sequence length="621" mass="67206">MNEPLPMDALTLRGGAGLIRRLAWLLIAAAVLLEGLQLYFLHRPRLGAVLGALAGGGMLLLLRWGRTRWAAWLFPMSLVLITPMAAFQVAGVRNAAWALLPLATILAGWMLGRRQAYAVALLGLLGLAAVWLLRVRGVETEPAVPGVYAVLYGMIGLMGAVMGTATATSFDRQLERVTALTQALQRSNEHLEARVVERTRELLATNEALAQAKQAAESAAQAKAAFLANMSHEIRTPLNAIHGLSHLLLQTALDGRQRAHVSQLHQAGTHLLAIVNDILDLSKADAGRMTLATEPFALDMVLSRVQALIGEAAQRKQLRLSSRLDPAVPTWLIGDPLRLGQVLINLGHNAVKFTDQGEVTLKVQVLERQPDSVQLRFAVRDSGVGIALEDQSRLFQEFEQLDNSSTRRHGGTGLGLAISRQLVRLMGGEIGVESQPGQGSTFWFTVRMPVALVPEDGGLAHPPAPPAPRLDGVRVLLAEDHPVNQLVAAELLRAMGARVDVAEDGHQAVNLGAQGHYDVVLMDLQMPGLDGVQATRALRRLHGVARLPIIAMSASVMAEDRRRCLDAGMNDFVAKPFEPEELCAVLLRWTQAARRAEVPRSALESPRPQVLDRMVQEAGDA</sequence>
<keyword evidence="5" id="KW-0472">Membrane</keyword>
<dbReference type="Gene3D" id="1.10.287.130">
    <property type="match status" value="1"/>
</dbReference>
<keyword evidence="5" id="KW-1133">Transmembrane helix</keyword>
<dbReference type="Proteomes" id="UP001204851">
    <property type="component" value="Unassembled WGS sequence"/>
</dbReference>
<dbReference type="InterPro" id="IPR003661">
    <property type="entry name" value="HisK_dim/P_dom"/>
</dbReference>
<dbReference type="CDD" id="cd17546">
    <property type="entry name" value="REC_hyHK_CKI1_RcsC-like"/>
    <property type="match status" value="1"/>
</dbReference>
<dbReference type="InterPro" id="IPR011006">
    <property type="entry name" value="CheY-like_superfamily"/>
</dbReference>
<dbReference type="RefSeq" id="WP_252768369.1">
    <property type="nucleotide sequence ID" value="NZ_JAMXMC010000002.1"/>
</dbReference>
<feature type="transmembrane region" description="Helical" evidence="5">
    <location>
        <begin position="146"/>
        <end position="167"/>
    </location>
</feature>
<protein>
    <recommendedName>
        <fullName evidence="2">histidine kinase</fullName>
        <ecNumber evidence="2">2.7.13.3</ecNumber>
    </recommendedName>
</protein>
<dbReference type="PANTHER" id="PTHR45339:SF3">
    <property type="entry name" value="HISTIDINE KINASE"/>
    <property type="match status" value="1"/>
</dbReference>
<feature type="modified residue" description="4-aspartylphosphate" evidence="4">
    <location>
        <position position="523"/>
    </location>
</feature>
<feature type="transmembrane region" description="Helical" evidence="5">
    <location>
        <begin position="21"/>
        <end position="40"/>
    </location>
</feature>
<evidence type="ECO:0000313" key="9">
    <source>
        <dbReference type="Proteomes" id="UP001204851"/>
    </source>
</evidence>
<evidence type="ECO:0000256" key="4">
    <source>
        <dbReference type="PROSITE-ProRule" id="PRU00169"/>
    </source>
</evidence>
<dbReference type="SUPFAM" id="SSF55874">
    <property type="entry name" value="ATPase domain of HSP90 chaperone/DNA topoisomerase II/histidine kinase"/>
    <property type="match status" value="1"/>
</dbReference>